<dbReference type="Pfam" id="PF13517">
    <property type="entry name" value="FG-GAP_3"/>
    <property type="match status" value="3"/>
</dbReference>
<proteinExistence type="predicted"/>
<dbReference type="Gene3D" id="2.60.40.10">
    <property type="entry name" value="Immunoglobulins"/>
    <property type="match status" value="1"/>
</dbReference>
<keyword evidence="2" id="KW-0677">Repeat</keyword>
<evidence type="ECO:0000259" key="5">
    <source>
        <dbReference type="Pfam" id="PF25023"/>
    </source>
</evidence>
<dbReference type="PANTHER" id="PTHR32305">
    <property type="match status" value="1"/>
</dbReference>
<feature type="domain" description="Teneurin-like YD-shell" evidence="5">
    <location>
        <begin position="1702"/>
        <end position="1806"/>
    </location>
</feature>
<dbReference type="InterPro" id="IPR050708">
    <property type="entry name" value="T6SS_VgrG/RHS"/>
</dbReference>
<accession>A0ABT3TES0</accession>
<dbReference type="PANTHER" id="PTHR32305:SF15">
    <property type="entry name" value="PROTEIN RHSA-RELATED"/>
    <property type="match status" value="1"/>
</dbReference>
<dbReference type="InterPro" id="IPR022385">
    <property type="entry name" value="Rhs_assc_core"/>
</dbReference>
<evidence type="ECO:0000313" key="7">
    <source>
        <dbReference type="Proteomes" id="UP001143362"/>
    </source>
</evidence>
<keyword evidence="4" id="KW-1133">Transmembrane helix</keyword>
<evidence type="ECO:0000256" key="2">
    <source>
        <dbReference type="ARBA" id="ARBA00022737"/>
    </source>
</evidence>
<sequence>MRIIRRASRRISITRPCTSSSSAWRGRNMMMLKDFQTANKPMKSLAYWLTFLMAQPWILAAGAQAAFLDETGSRLPVAANDSYNFAVADVDGVNGPDILVANRGQSRLLINDGNGAFTDETASRLPASLHTTLAVVLADFDGVNGPDAVLVGDGQNRILINDGSGNFTDETGSRLPTGMRVSVDVASVDIDADGDEDLVIANRRSRNRILVNDGSGNFSDESAARLATDSDLSYGVAIGDADGNGSADIFFANFAGQNRLHLNNNLGVFSEVTAANLPQVKGTTGGAAFVDVDADGDADIVTAEGGNGAAVLLNDGGVFSAAAALPAFNEFAIRVQAGDIDFDGSPDLLIATMGQDRLLLNDGSGSFTDATGSEIPADDRRSFGARLLDADADFDLDAVLATPAGQNRYLDNAIAGPRIMIDVSPGYIERTDTATIEVIAFDEDGVATLDVFVIEPSAPGVEIPVILTGDTGTYVPDEIGLHTVRVRASDGVNASAKETKFLAQANDVTNPDINVVVNPTSVTQGQSADFSVTASDDRGVTELELTVGGVAVPLDSSGNATYAPAATGNLAVVATATDAAGNSQMDNATLEVLPDTDSPLVTLTATPGTIDITNPIAITSSATDTIGVTSFSVVVNGPPGVVPDTPITLDGSGEGSYTPFIPGTYTFTASAGDAAGNSDSVQQVVEAIGIPDTEDPVVSISVVPGVTVPGGNVTVTVNATDNIFVLSRTLEINGAPITLDGSNQVVFSAPVLGDYTAVATAVDPTGNTGGDTLVFSAVDPATDTEAPIVAITAPVDAEEVAGEVAIIGTATDLTLVSYELEISPVGESSYVSFATGTTVVEDGELGTLDTSVLENGLYNIRLTAFDINGLGSQVTEVVSLSGAFKPGIFTYTFEDLRVPVSGIEMVINRSYDTRRRARQQDFGNGWDLEVLQEARYVNNRPLGEGWTGLSGGGFFNFPCAGGAREDEFHVTEVRFSDTEFYQFSIKPSIGAAISGGFCEIVGISFIQVGGVPGASLASLDATPWYMGQGVIFNEDFTVYNPKNVRLTTIDERIFDVNLSDGLKRIGDNNGNSVFINTNGIVHSNGKSVSFVRDGQGRITSVVDPIGNSITYTYDASGNLATSTDREGNTTTYEYLAGNYLDRIIDPEGNVPLRNEYDATGLMVAQIDAAGNRTEIDRDLDTNIETVTDRDGTVSVLDYDENGNLQSASVGASSSSYTYDDNGNKLTETDPNGNVTIWTYDDKNRMTSQVDALGNLNTYAYTATNLASMTDPQGNVLAMTYDGSGNVTAQRDADGNLVQGFAYDADGNITQLTAGAGDTTIAYNADGFPTTITDPVGLVRTFAYDANGNRLSAAVDRTSGGSLTRETTSFTYDSSGRALSMTDPLGNTTSYTYNGNGQRASKTDALGRVTTFTYDARRNLQTVTHPDGKTEVSGYDLKNRLTAKTDRDGRTTFYSYDSNDRLTGITFPDGSTVVSDYNAGGNLVTSTDGLGEATNYTYDDLDRLLTKTDPLGNITTYTYSADQVSPTTLTDPRGNATAFEYDGAMMWTEYLVKKTLPGGAVQEQTWGPNSRLASKTDANGNASSYTYDDMGNLASVTDALGNVTTYSYDEVGNRLTQVDALGRTTRFTYDAMGRMLSKTLPGGQVSTWAYDAVGNMLTEVDYNGDTSTYVYDSMDRPASITRPGGVVEDYTYTGTGMVATVDDDNGITSYTYDGLDRVKTAATPDGITLTYSYDAQGNRTTVAGVGTTSFAYDAAGRMTSVAVPGVPDPQVTSYTYDASGNITAIDYPNGTSAALTYNGRNQTLSVTHFAPNGVTELASYDYTLDNVGNRTRVIDDIGLRIDYSYDALNQLVGAVDDPEGIPAVASYTYDAVGNISSIVLPGGDSAITFDVNDRILTAGGRSFSYDANGNLLAIDEDAIAATTDDITTFSYDSQNRLIGRVEADGTVSEFEYDYQGNRISRTVAAATTTFIYDSARPDGINRVLQERDGGGSVTADYYLGHNLLGMDLAGAESWVHTDALGSVRALSSPSGAVTDTYRYDAYGNLVLASGSSANEFGYAGERRDPATGLYDLRARFLDPEVARFISRDPYPGDPRLPGTLHPYQYVLNNPLNRIDPNGDIGMVSISISITISVGLATMAAWHLVGKPAVEAYEIMVELAKTIPNLPLNKDATRDQLGITSDSAQAAYDEWDITKLVNLGGGAVEKAYGVTYGMANTAGKVVSLIHAMNSATWMRYLPKYDDKPAHYADCGFNKYVAKTYGLGLVLGLSAAKFAGPAASIISIYGAYFHFLMLVVETAGDSKAEPQPFPQESGGKACPNLAE</sequence>
<dbReference type="Pfam" id="PF25023">
    <property type="entry name" value="TEN_YD-shell"/>
    <property type="match status" value="2"/>
</dbReference>
<evidence type="ECO:0000256" key="3">
    <source>
        <dbReference type="SAM" id="MobiDB-lite"/>
    </source>
</evidence>
<keyword evidence="4" id="KW-0472">Membrane</keyword>
<dbReference type="InterPro" id="IPR056823">
    <property type="entry name" value="TEN-like_YD-shell"/>
</dbReference>
<dbReference type="SUPFAM" id="SSF69318">
    <property type="entry name" value="Integrin alpha N-terminal domain"/>
    <property type="match status" value="1"/>
</dbReference>
<dbReference type="NCBIfam" id="TIGR01643">
    <property type="entry name" value="YD_repeat_2x"/>
    <property type="match status" value="12"/>
</dbReference>
<comment type="caution">
    <text evidence="6">The sequence shown here is derived from an EMBL/GenBank/DDBJ whole genome shotgun (WGS) entry which is preliminary data.</text>
</comment>
<dbReference type="Gene3D" id="2.180.10.10">
    <property type="entry name" value="RHS repeat-associated core"/>
    <property type="match status" value="3"/>
</dbReference>
<reference evidence="6" key="1">
    <citation type="submission" date="2019-02" db="EMBL/GenBank/DDBJ databases">
        <authorList>
            <person name="Li S.-H."/>
        </authorList>
    </citation>
    <scope>NUCLEOTIDE SEQUENCE</scope>
    <source>
        <strain evidence="6">IMCC14734</strain>
    </source>
</reference>
<dbReference type="InterPro" id="IPR006530">
    <property type="entry name" value="YD"/>
</dbReference>
<keyword evidence="4" id="KW-0812">Transmembrane</keyword>
<keyword evidence="7" id="KW-1185">Reference proteome</keyword>
<dbReference type="InterPro" id="IPR013517">
    <property type="entry name" value="FG-GAP"/>
</dbReference>
<dbReference type="Pfam" id="PF05593">
    <property type="entry name" value="RHS_repeat"/>
    <property type="match status" value="10"/>
</dbReference>
<protein>
    <recommendedName>
        <fullName evidence="5">Teneurin-like YD-shell domain-containing protein</fullName>
    </recommendedName>
</protein>
<gene>
    <name evidence="6" type="ORF">EYC98_05455</name>
</gene>
<feature type="domain" description="Teneurin-like YD-shell" evidence="5">
    <location>
        <begin position="1832"/>
        <end position="2109"/>
    </location>
</feature>
<dbReference type="InterPro" id="IPR031325">
    <property type="entry name" value="RHS_repeat"/>
</dbReference>
<evidence type="ECO:0000313" key="6">
    <source>
        <dbReference type="EMBL" id="MCX2980315.1"/>
    </source>
</evidence>
<dbReference type="InterPro" id="IPR028994">
    <property type="entry name" value="Integrin_alpha_N"/>
</dbReference>
<dbReference type="Gene3D" id="2.130.10.130">
    <property type="entry name" value="Integrin alpha, N-terminal"/>
    <property type="match status" value="1"/>
</dbReference>
<feature type="region of interest" description="Disordered" evidence="3">
    <location>
        <begin position="2301"/>
        <end position="2320"/>
    </location>
</feature>
<dbReference type="InterPro" id="IPR013783">
    <property type="entry name" value="Ig-like_fold"/>
</dbReference>
<dbReference type="SUPFAM" id="SSF69304">
    <property type="entry name" value="Tricorn protease N-terminal domain"/>
    <property type="match status" value="1"/>
</dbReference>
<organism evidence="6 7">
    <name type="scientific">Candidatus Litorirhabdus singularis</name>
    <dbReference type="NCBI Taxonomy" id="2518993"/>
    <lineage>
        <taxon>Bacteria</taxon>
        <taxon>Pseudomonadati</taxon>
        <taxon>Pseudomonadota</taxon>
        <taxon>Gammaproteobacteria</taxon>
        <taxon>Cellvibrionales</taxon>
        <taxon>Halieaceae</taxon>
        <taxon>Candidatus Litorirhabdus</taxon>
    </lineage>
</organism>
<dbReference type="EMBL" id="SHNN01000001">
    <property type="protein sequence ID" value="MCX2980315.1"/>
    <property type="molecule type" value="Genomic_DNA"/>
</dbReference>
<evidence type="ECO:0000256" key="4">
    <source>
        <dbReference type="SAM" id="Phobius"/>
    </source>
</evidence>
<dbReference type="Gene3D" id="3.90.930.1">
    <property type="match status" value="2"/>
</dbReference>
<name>A0ABT3TES0_9GAMM</name>
<dbReference type="NCBIfam" id="TIGR03696">
    <property type="entry name" value="Rhs_assc_core"/>
    <property type="match status" value="1"/>
</dbReference>
<feature type="transmembrane region" description="Helical" evidence="4">
    <location>
        <begin position="2119"/>
        <end position="2143"/>
    </location>
</feature>
<keyword evidence="1" id="KW-0732">Signal</keyword>
<dbReference type="Proteomes" id="UP001143362">
    <property type="component" value="Unassembled WGS sequence"/>
</dbReference>
<evidence type="ECO:0000256" key="1">
    <source>
        <dbReference type="ARBA" id="ARBA00022729"/>
    </source>
</evidence>